<evidence type="ECO:0000259" key="1">
    <source>
        <dbReference type="Pfam" id="PF15007"/>
    </source>
</evidence>
<evidence type="ECO:0000313" key="3">
    <source>
        <dbReference type="Proteomes" id="UP000051952"/>
    </source>
</evidence>
<dbReference type="Proteomes" id="UP000051952">
    <property type="component" value="Unassembled WGS sequence"/>
</dbReference>
<name>A0A0S4IX66_BODSA</name>
<keyword evidence="3" id="KW-1185">Reference proteome</keyword>
<feature type="domain" description="Centrosomal CEP44" evidence="1">
    <location>
        <begin position="6"/>
        <end position="117"/>
    </location>
</feature>
<dbReference type="Pfam" id="PF15007">
    <property type="entry name" value="CEP44"/>
    <property type="match status" value="1"/>
</dbReference>
<dbReference type="InterPro" id="IPR029157">
    <property type="entry name" value="CEP44_CC"/>
</dbReference>
<reference evidence="3" key="1">
    <citation type="submission" date="2015-09" db="EMBL/GenBank/DDBJ databases">
        <authorList>
            <consortium name="Pathogen Informatics"/>
        </authorList>
    </citation>
    <scope>NUCLEOTIDE SEQUENCE [LARGE SCALE GENOMIC DNA]</scope>
    <source>
        <strain evidence="3">Lake Konstanz</strain>
    </source>
</reference>
<organism evidence="2 3">
    <name type="scientific">Bodo saltans</name>
    <name type="common">Flagellated protozoan</name>
    <dbReference type="NCBI Taxonomy" id="75058"/>
    <lineage>
        <taxon>Eukaryota</taxon>
        <taxon>Discoba</taxon>
        <taxon>Euglenozoa</taxon>
        <taxon>Kinetoplastea</taxon>
        <taxon>Metakinetoplastina</taxon>
        <taxon>Eubodonida</taxon>
        <taxon>Bodonidae</taxon>
        <taxon>Bodo</taxon>
    </lineage>
</organism>
<dbReference type="EMBL" id="CYKH01000425">
    <property type="protein sequence ID" value="CUF86753.1"/>
    <property type="molecule type" value="Genomic_DNA"/>
</dbReference>
<dbReference type="VEuPathDB" id="TriTrypDB:BSAL_66590"/>
<accession>A0A0S4IX66</accession>
<dbReference type="OMA" id="MTGNPHT"/>
<proteinExistence type="predicted"/>
<gene>
    <name evidence="2" type="ORF">BSAL_66590</name>
</gene>
<protein>
    <recommendedName>
        <fullName evidence="1">Centrosomal CEP44 domain-containing protein</fullName>
    </recommendedName>
</protein>
<dbReference type="OrthoDB" id="259598at2759"/>
<evidence type="ECO:0000313" key="2">
    <source>
        <dbReference type="EMBL" id="CUF86753.1"/>
    </source>
</evidence>
<dbReference type="AlphaFoldDB" id="A0A0S4IX66"/>
<sequence>MEQSILGRLTQKMTRLGFRQWSLLTEEQLLQGNSFAFAVMWRFVLESFPDVMVRLMGSHEWFCVETDDTKLLTSVLRLLHVAFSYRSPLTPAQMMQNKFFSQKSQMLLDGIALLQREVLRDHRPLAHSLARQCRHDRLDIDLVKPKVQQATARLAELDRRRKELNDAVREPLH</sequence>